<feature type="transmembrane region" description="Helical" evidence="8">
    <location>
        <begin position="94"/>
        <end position="123"/>
    </location>
</feature>
<evidence type="ECO:0000313" key="11">
    <source>
        <dbReference type="Proteomes" id="UP000178723"/>
    </source>
</evidence>
<evidence type="ECO:0000256" key="7">
    <source>
        <dbReference type="ARBA" id="ARBA00023136"/>
    </source>
</evidence>
<dbReference type="Pfam" id="PF13231">
    <property type="entry name" value="PMT_2"/>
    <property type="match status" value="1"/>
</dbReference>
<keyword evidence="2" id="KW-1003">Cell membrane</keyword>
<dbReference type="GO" id="GO:0009103">
    <property type="term" value="P:lipopolysaccharide biosynthetic process"/>
    <property type="evidence" value="ECO:0007669"/>
    <property type="project" value="UniProtKB-ARBA"/>
</dbReference>
<keyword evidence="7 8" id="KW-0472">Membrane</keyword>
<dbReference type="PANTHER" id="PTHR33908:SF11">
    <property type="entry name" value="MEMBRANE PROTEIN"/>
    <property type="match status" value="1"/>
</dbReference>
<feature type="transmembrane region" description="Helical" evidence="8">
    <location>
        <begin position="157"/>
        <end position="174"/>
    </location>
</feature>
<feature type="transmembrane region" description="Helical" evidence="8">
    <location>
        <begin position="9"/>
        <end position="28"/>
    </location>
</feature>
<dbReference type="GO" id="GO:0016763">
    <property type="term" value="F:pentosyltransferase activity"/>
    <property type="evidence" value="ECO:0007669"/>
    <property type="project" value="TreeGrafter"/>
</dbReference>
<dbReference type="InterPro" id="IPR038731">
    <property type="entry name" value="RgtA/B/C-like"/>
</dbReference>
<dbReference type="Proteomes" id="UP000178723">
    <property type="component" value="Unassembled WGS sequence"/>
</dbReference>
<sequence length="530" mass="59507">MTTTRVEKIILGITLTAALAAYSFFPWATSSREIMRFNSPDEAANYFFTTRLISTEPISVSEPLNGVANNFIHPRSARVVNGALVPASFVGLPVIYGIIGLAFGRAILPFLTPLFTVLALLAVYACSRRLFGSKIALLATILLAIHSAMWYYASRGFYHNVLFFDLLIFAWWGYWRWRESGWSQGWLVFCLAALAAALFVRTSEALWVVPMVAVVIFADRRQWQFGHVITALLTGGLLIIFWLWLATMIYGQVWPPGYQMSGSTGTILSKLPLFVRIPLWTVAPFGLSPLNIANNFLRYGIMLFLPFWLLVVGGLLYDRGQAIKRSYALAAGLITLWLAIYYGSWNISDTVGASVLTIGSSYVRYWLPLYAIWLPYAALALLAIQRSLKGMAGRIWLALMILLLASASLAQVFFDYPEGLMYVAERLQKYRRAMITTESVAAPNSVIIGDRADKVFFPERHVIVSDGRSVFSIPGILEAAVRLAEDVPIYFYTVERPSSELEQKLRQYRLNLRSPIILPDGALLYRLIRL</sequence>
<organism evidence="10 11">
    <name type="scientific">Candidatus Uhrbacteria bacterium RIFCSPLOWO2_02_FULL_48_12</name>
    <dbReference type="NCBI Taxonomy" id="1802407"/>
    <lineage>
        <taxon>Bacteria</taxon>
        <taxon>Candidatus Uhriibacteriota</taxon>
    </lineage>
</organism>
<feature type="transmembrane region" description="Helical" evidence="8">
    <location>
        <begin position="224"/>
        <end position="250"/>
    </location>
</feature>
<feature type="transmembrane region" description="Helical" evidence="8">
    <location>
        <begin position="326"/>
        <end position="345"/>
    </location>
</feature>
<dbReference type="AlphaFoldDB" id="A0A1F7VAZ6"/>
<gene>
    <name evidence="10" type="ORF">A3I40_02815</name>
</gene>
<reference evidence="10 11" key="1">
    <citation type="journal article" date="2016" name="Nat. Commun.">
        <title>Thousands of microbial genomes shed light on interconnected biogeochemical processes in an aquifer system.</title>
        <authorList>
            <person name="Anantharaman K."/>
            <person name="Brown C.T."/>
            <person name="Hug L.A."/>
            <person name="Sharon I."/>
            <person name="Castelle C.J."/>
            <person name="Probst A.J."/>
            <person name="Thomas B.C."/>
            <person name="Singh A."/>
            <person name="Wilkins M.J."/>
            <person name="Karaoz U."/>
            <person name="Brodie E.L."/>
            <person name="Williams K.H."/>
            <person name="Hubbard S.S."/>
            <person name="Banfield J.F."/>
        </authorList>
    </citation>
    <scope>NUCLEOTIDE SEQUENCE [LARGE SCALE GENOMIC DNA]</scope>
</reference>
<evidence type="ECO:0000259" key="9">
    <source>
        <dbReference type="Pfam" id="PF13231"/>
    </source>
</evidence>
<keyword evidence="6 8" id="KW-1133">Transmembrane helix</keyword>
<evidence type="ECO:0000256" key="1">
    <source>
        <dbReference type="ARBA" id="ARBA00004651"/>
    </source>
</evidence>
<evidence type="ECO:0000256" key="5">
    <source>
        <dbReference type="ARBA" id="ARBA00022692"/>
    </source>
</evidence>
<dbReference type="PANTHER" id="PTHR33908">
    <property type="entry name" value="MANNOSYLTRANSFERASE YKCB-RELATED"/>
    <property type="match status" value="1"/>
</dbReference>
<comment type="subcellular location">
    <subcellularLocation>
        <location evidence="1">Cell membrane</location>
        <topology evidence="1">Multi-pass membrane protein</topology>
    </subcellularLocation>
</comment>
<feature type="transmembrane region" description="Helical" evidence="8">
    <location>
        <begin position="186"/>
        <end position="218"/>
    </location>
</feature>
<feature type="transmembrane region" description="Helical" evidence="8">
    <location>
        <begin position="135"/>
        <end position="151"/>
    </location>
</feature>
<keyword evidence="3" id="KW-0328">Glycosyltransferase</keyword>
<dbReference type="EMBL" id="MGEP01000037">
    <property type="protein sequence ID" value="OGL87167.1"/>
    <property type="molecule type" value="Genomic_DNA"/>
</dbReference>
<name>A0A1F7VAZ6_9BACT</name>
<protein>
    <recommendedName>
        <fullName evidence="9">Glycosyltransferase RgtA/B/C/D-like domain-containing protein</fullName>
    </recommendedName>
</protein>
<feature type="transmembrane region" description="Helical" evidence="8">
    <location>
        <begin position="396"/>
        <end position="414"/>
    </location>
</feature>
<evidence type="ECO:0000256" key="8">
    <source>
        <dbReference type="SAM" id="Phobius"/>
    </source>
</evidence>
<comment type="caution">
    <text evidence="10">The sequence shown here is derived from an EMBL/GenBank/DDBJ whole genome shotgun (WGS) entry which is preliminary data.</text>
</comment>
<keyword evidence="5 8" id="KW-0812">Transmembrane</keyword>
<evidence type="ECO:0000313" key="10">
    <source>
        <dbReference type="EMBL" id="OGL87167.1"/>
    </source>
</evidence>
<proteinExistence type="predicted"/>
<evidence type="ECO:0000256" key="4">
    <source>
        <dbReference type="ARBA" id="ARBA00022679"/>
    </source>
</evidence>
<evidence type="ECO:0000256" key="6">
    <source>
        <dbReference type="ARBA" id="ARBA00022989"/>
    </source>
</evidence>
<dbReference type="GO" id="GO:0005886">
    <property type="term" value="C:plasma membrane"/>
    <property type="evidence" value="ECO:0007669"/>
    <property type="project" value="UniProtKB-SubCell"/>
</dbReference>
<feature type="transmembrane region" description="Helical" evidence="8">
    <location>
        <begin position="365"/>
        <end position="384"/>
    </location>
</feature>
<evidence type="ECO:0000256" key="3">
    <source>
        <dbReference type="ARBA" id="ARBA00022676"/>
    </source>
</evidence>
<keyword evidence="4" id="KW-0808">Transferase</keyword>
<evidence type="ECO:0000256" key="2">
    <source>
        <dbReference type="ARBA" id="ARBA00022475"/>
    </source>
</evidence>
<dbReference type="InterPro" id="IPR050297">
    <property type="entry name" value="LipidA_mod_glycosyltrf_83"/>
</dbReference>
<feature type="transmembrane region" description="Helical" evidence="8">
    <location>
        <begin position="296"/>
        <end position="317"/>
    </location>
</feature>
<feature type="domain" description="Glycosyltransferase RgtA/B/C/D-like" evidence="9">
    <location>
        <begin position="111"/>
        <end position="244"/>
    </location>
</feature>
<accession>A0A1F7VAZ6</accession>